<feature type="signal peptide" evidence="1">
    <location>
        <begin position="1"/>
        <end position="29"/>
    </location>
</feature>
<dbReference type="EMBL" id="PNBA02000002">
    <property type="protein sequence ID" value="KAG6433953.1"/>
    <property type="molecule type" value="Genomic_DNA"/>
</dbReference>
<evidence type="ECO:0000313" key="2">
    <source>
        <dbReference type="EMBL" id="KAG6433953.1"/>
    </source>
</evidence>
<evidence type="ECO:0008006" key="4">
    <source>
        <dbReference type="Google" id="ProtNLM"/>
    </source>
</evidence>
<reference evidence="2" key="2">
    <citation type="submission" date="2020-08" db="EMBL/GenBank/DDBJ databases">
        <title>Plant Genome Project.</title>
        <authorList>
            <person name="Zhang R.-G."/>
        </authorList>
    </citation>
    <scope>NUCLEOTIDE SEQUENCE</scope>
    <source>
        <strain evidence="2">Huo1</strain>
        <tissue evidence="2">Leaf</tissue>
    </source>
</reference>
<evidence type="ECO:0000313" key="3">
    <source>
        <dbReference type="Proteomes" id="UP000298416"/>
    </source>
</evidence>
<keyword evidence="3" id="KW-1185">Reference proteome</keyword>
<dbReference type="AlphaFoldDB" id="A0A8X8YQQ1"/>
<keyword evidence="1" id="KW-0732">Signal</keyword>
<gene>
    <name evidence="2" type="ORF">SASPL_105572</name>
</gene>
<sequence length="78" mass="9358">MCWRFGFRILRLSFFLILNTKLRLPLSLSTRFSHETLTPQGFWIFYSLYDAALAYSKRIQHLVVYKGYQGCKWIPFSD</sequence>
<accession>A0A8X8YQQ1</accession>
<name>A0A8X8YQQ1_SALSN</name>
<proteinExistence type="predicted"/>
<reference evidence="2" key="1">
    <citation type="submission" date="2018-01" db="EMBL/GenBank/DDBJ databases">
        <authorList>
            <person name="Mao J.F."/>
        </authorList>
    </citation>
    <scope>NUCLEOTIDE SEQUENCE</scope>
    <source>
        <strain evidence="2">Huo1</strain>
        <tissue evidence="2">Leaf</tissue>
    </source>
</reference>
<comment type="caution">
    <text evidence="2">The sequence shown here is derived from an EMBL/GenBank/DDBJ whole genome shotgun (WGS) entry which is preliminary data.</text>
</comment>
<dbReference type="Proteomes" id="UP000298416">
    <property type="component" value="Unassembled WGS sequence"/>
</dbReference>
<feature type="chain" id="PRO_5036497055" description="Secreted protein" evidence="1">
    <location>
        <begin position="30"/>
        <end position="78"/>
    </location>
</feature>
<organism evidence="2">
    <name type="scientific">Salvia splendens</name>
    <name type="common">Scarlet sage</name>
    <dbReference type="NCBI Taxonomy" id="180675"/>
    <lineage>
        <taxon>Eukaryota</taxon>
        <taxon>Viridiplantae</taxon>
        <taxon>Streptophyta</taxon>
        <taxon>Embryophyta</taxon>
        <taxon>Tracheophyta</taxon>
        <taxon>Spermatophyta</taxon>
        <taxon>Magnoliopsida</taxon>
        <taxon>eudicotyledons</taxon>
        <taxon>Gunneridae</taxon>
        <taxon>Pentapetalae</taxon>
        <taxon>asterids</taxon>
        <taxon>lamiids</taxon>
        <taxon>Lamiales</taxon>
        <taxon>Lamiaceae</taxon>
        <taxon>Nepetoideae</taxon>
        <taxon>Mentheae</taxon>
        <taxon>Salviinae</taxon>
        <taxon>Salvia</taxon>
        <taxon>Salvia subgen. Calosphace</taxon>
        <taxon>core Calosphace</taxon>
    </lineage>
</organism>
<evidence type="ECO:0000256" key="1">
    <source>
        <dbReference type="SAM" id="SignalP"/>
    </source>
</evidence>
<protein>
    <recommendedName>
        <fullName evidence="4">Secreted protein</fullName>
    </recommendedName>
</protein>